<dbReference type="Proteomes" id="UP000192342">
    <property type="component" value="Unassembled WGS sequence"/>
</dbReference>
<proteinExistence type="predicted"/>
<sequence length="715" mass="80357">MLSAGLATSLLAVTYSTAVDAKIRFSYGGFLRLEGAYHIGDENPYNQGGNYFNDVTVRRTPYLPPTYTPLVSGVVTPSWTSLSLGPVYGDDLRRGDMIPSTENDFSYTILRGEVEGQLRFNRKWRIVTRLRGIYDPTIYDEFDAASVEVLNNYDQEGIQSGPWADPALYQTEPNYFEYSVTDGKGGFENGNPLEIAGRDYMIDLPAAILEYNNRDFNFRIGNQQIAWGQSIFFRVFDVPNGLDLRRHSILDRAMEEFSDKRVPMLSARVTYQLTNNILLDSYVGKFQPTVFGNPNTPYNIIPTQFTVQDRYKAGGYDDEIVGGFRIKGDYGQWGFQLGYANRYGTEGVFRWTETGVEQPLYNGIGPNVLGSADLVNQLPILGDLLENNLSLGAATMLSYNIKSPVGTGLCPVDEYDPETYDASRCRMYESTAEALAHAPFHPGTGGVYSAEEWFRYAAEARLDGILGLNAAVNEFPGAQDVYASPSETFEESVAQLSTFFVASGGSLRGHIAREYFREDNFMAGVSYVIESDIDFFNQLILNLEAQYTPERTYTNPSLSSNYIRQDEIMVSLVADKWHRFFDSFPGTYIVMQALHRNRADLVGRHLSGMGSKTFDELEPGDTRTTRPITHGSTYVVLGFLQPWPNKLYELEFASLIDTEGGAFVQTGLRWNPGHGVTVEGFYNHISDDLWGNRYDNLMSTIDFAEEFTLRVSYQF</sequence>
<dbReference type="Pfam" id="PF06980">
    <property type="entry name" value="DUF1302"/>
    <property type="match status" value="1"/>
</dbReference>
<evidence type="ECO:0000313" key="1">
    <source>
        <dbReference type="EMBL" id="ORE87282.1"/>
    </source>
</evidence>
<evidence type="ECO:0000313" key="2">
    <source>
        <dbReference type="Proteomes" id="UP000192342"/>
    </source>
</evidence>
<accession>A0A1Y1SFG5</accession>
<comment type="caution">
    <text evidence="1">The sequence shown here is derived from an EMBL/GenBank/DDBJ whole genome shotgun (WGS) entry which is preliminary data.</text>
</comment>
<organism evidence="1 2">
    <name type="scientific">Oceanococcus atlanticus</name>
    <dbReference type="NCBI Taxonomy" id="1317117"/>
    <lineage>
        <taxon>Bacteria</taxon>
        <taxon>Pseudomonadati</taxon>
        <taxon>Pseudomonadota</taxon>
        <taxon>Gammaproteobacteria</taxon>
        <taxon>Chromatiales</taxon>
        <taxon>Oceanococcaceae</taxon>
        <taxon>Oceanococcus</taxon>
    </lineage>
</organism>
<protein>
    <submittedName>
        <fullName evidence="1">Uncharacterized protein</fullName>
    </submittedName>
</protein>
<name>A0A1Y1SFG5_9GAMM</name>
<dbReference type="STRING" id="1317117.ATO7_09582"/>
<dbReference type="OrthoDB" id="9769143at2"/>
<keyword evidence="2" id="KW-1185">Reference proteome</keyword>
<reference evidence="1 2" key="1">
    <citation type="submission" date="2013-04" db="EMBL/GenBank/DDBJ databases">
        <title>Oceanococcus atlanticus 22II-S10r2 Genome Sequencing.</title>
        <authorList>
            <person name="Lai Q."/>
            <person name="Li G."/>
            <person name="Shao Z."/>
        </authorList>
    </citation>
    <scope>NUCLEOTIDE SEQUENCE [LARGE SCALE GENOMIC DNA]</scope>
    <source>
        <strain evidence="1 2">22II-S10r2</strain>
    </source>
</reference>
<dbReference type="EMBL" id="AQQV01000002">
    <property type="protein sequence ID" value="ORE87282.1"/>
    <property type="molecule type" value="Genomic_DNA"/>
</dbReference>
<dbReference type="InterPro" id="IPR010727">
    <property type="entry name" value="DUF1302"/>
</dbReference>
<gene>
    <name evidence="1" type="ORF">ATO7_09582</name>
</gene>
<dbReference type="AlphaFoldDB" id="A0A1Y1SFG5"/>